<reference evidence="2 3" key="1">
    <citation type="submission" date="2019-10" db="EMBL/GenBank/DDBJ databases">
        <authorList>
            <person name="Palmer J.M."/>
        </authorList>
    </citation>
    <scope>NUCLEOTIDE SEQUENCE [LARGE SCALE GENOMIC DNA]</scope>
    <source>
        <strain evidence="2 3">TWF506</strain>
    </source>
</reference>
<dbReference type="AlphaFoldDB" id="A0AAN8NNX8"/>
<feature type="compositionally biased region" description="Low complexity" evidence="1">
    <location>
        <begin position="1"/>
        <end position="12"/>
    </location>
</feature>
<evidence type="ECO:0000256" key="1">
    <source>
        <dbReference type="SAM" id="MobiDB-lite"/>
    </source>
</evidence>
<feature type="compositionally biased region" description="Low complexity" evidence="1">
    <location>
        <begin position="174"/>
        <end position="195"/>
    </location>
</feature>
<feature type="region of interest" description="Disordered" evidence="1">
    <location>
        <begin position="1"/>
        <end position="153"/>
    </location>
</feature>
<gene>
    <name evidence="2" type="ORF">TWF506_002066</name>
</gene>
<dbReference type="EMBL" id="JAVHJM010000001">
    <property type="protein sequence ID" value="KAK6521863.1"/>
    <property type="molecule type" value="Genomic_DNA"/>
</dbReference>
<feature type="compositionally biased region" description="Polar residues" evidence="1">
    <location>
        <begin position="96"/>
        <end position="116"/>
    </location>
</feature>
<feature type="region of interest" description="Disordered" evidence="1">
    <location>
        <begin position="411"/>
        <end position="484"/>
    </location>
</feature>
<feature type="compositionally biased region" description="Polar residues" evidence="1">
    <location>
        <begin position="13"/>
        <end position="31"/>
    </location>
</feature>
<comment type="caution">
    <text evidence="2">The sequence shown here is derived from an EMBL/GenBank/DDBJ whole genome shotgun (WGS) entry which is preliminary data.</text>
</comment>
<feature type="compositionally biased region" description="Polar residues" evidence="1">
    <location>
        <begin position="458"/>
        <end position="470"/>
    </location>
</feature>
<name>A0AAN8NNX8_9PEZI</name>
<sequence>MSSNQQQNKSSSPHTEAGQSCSTSIPNTQTPAPLRPHRIPAPGRNPFTGTPVAPLIIRPHATSSGVVGPRDNRGGRNATPVAPIAPLFHPLPPTRSTPQPVLQNRSLGNNTNSALMASQDFPSVPAQPLSRDGGETTATYYPSTPPFRPMSPRSIASMSFESQYSYPAYGGGNPRPLQQRPQNQLQQQQQQFPQPSTQGPRFLSTNSSRPLSATPALVQEYSAPTSPVLSSKVPFAEQADKLTTSFPGVSVQERTHGVGSALTPLFPPHNSLLQPVAPPSIGSPQRQLFNTGPRPPPAANLERHPSSQPKWLPTLSHRQPHHPSSPYHPSSPNHPFSPRHSPFDYINSYIPSSINSRLHHPLSSSDINLHHPRDSSARPLPPLTPIIPFGNLSAKRKDIFGPLTMAEAQKGNVCRGASQPELGALPDDRRGSKRKRSASPSSATELNQTKRVLESTHQRASLLTDTSTAEGLTPQAKEASVGPEKWKAKASYENLVFSYEGKELIRYADPFRVARDGRPPLDLLLQNCKGDWKALVGLNVVPEVVVETKDFYAAFLYRTPGVEYSGLHDVLKDLPPPAHRGPGENTGEIHYVDRFDHNAVMVMVDTVTLEGGETLRRINSDGTAAEGAFFYSGGAIWGPRQGSPAGARPCQAFPLLLADSPHTALLKAIRGALLPKPWKDLGYRRVVIIHWSMRLSQAMADKQFGRRFGGWEGMLVEDLWEMVNSIKELYQVEVQFLEGNNRGVEGKWVMEVARNGNLPVEVTKGDVTIRSDEEIEWEGRKWEWKGGKTGWVEELRE</sequence>
<keyword evidence="3" id="KW-1185">Reference proteome</keyword>
<dbReference type="Proteomes" id="UP001307849">
    <property type="component" value="Unassembled WGS sequence"/>
</dbReference>
<feature type="region of interest" description="Disordered" evidence="1">
    <location>
        <begin position="165"/>
        <end position="211"/>
    </location>
</feature>
<accession>A0AAN8NNX8</accession>
<feature type="compositionally biased region" description="Low complexity" evidence="1">
    <location>
        <begin position="322"/>
        <end position="339"/>
    </location>
</feature>
<evidence type="ECO:0000313" key="2">
    <source>
        <dbReference type="EMBL" id="KAK6521863.1"/>
    </source>
</evidence>
<evidence type="ECO:0000313" key="3">
    <source>
        <dbReference type="Proteomes" id="UP001307849"/>
    </source>
</evidence>
<proteinExistence type="predicted"/>
<organism evidence="2 3">
    <name type="scientific">Arthrobotrys conoides</name>
    <dbReference type="NCBI Taxonomy" id="74498"/>
    <lineage>
        <taxon>Eukaryota</taxon>
        <taxon>Fungi</taxon>
        <taxon>Dikarya</taxon>
        <taxon>Ascomycota</taxon>
        <taxon>Pezizomycotina</taxon>
        <taxon>Orbiliomycetes</taxon>
        <taxon>Orbiliales</taxon>
        <taxon>Orbiliaceae</taxon>
        <taxon>Arthrobotrys</taxon>
    </lineage>
</organism>
<feature type="compositionally biased region" description="Polar residues" evidence="1">
    <location>
        <begin position="196"/>
        <end position="211"/>
    </location>
</feature>
<protein>
    <submittedName>
        <fullName evidence="2">Uncharacterized protein</fullName>
    </submittedName>
</protein>
<feature type="region of interest" description="Disordered" evidence="1">
    <location>
        <begin position="269"/>
        <end position="339"/>
    </location>
</feature>